<dbReference type="AlphaFoldDB" id="X1PST1"/>
<name>X1PST1_9ZZZZ</name>
<dbReference type="SUPFAM" id="SSF160104">
    <property type="entry name" value="Acetoacetate decarboxylase-like"/>
    <property type="match status" value="1"/>
</dbReference>
<reference evidence="1" key="1">
    <citation type="journal article" date="2014" name="Front. Microbiol.">
        <title>High frequency of phylogenetically diverse reductive dehalogenase-homologous genes in deep subseafloor sedimentary metagenomes.</title>
        <authorList>
            <person name="Kawai M."/>
            <person name="Futagami T."/>
            <person name="Toyoda A."/>
            <person name="Takaki Y."/>
            <person name="Nishi S."/>
            <person name="Hori S."/>
            <person name="Arai W."/>
            <person name="Tsubouchi T."/>
            <person name="Morono Y."/>
            <person name="Uchiyama I."/>
            <person name="Ito T."/>
            <person name="Fujiyama A."/>
            <person name="Inagaki F."/>
            <person name="Takami H."/>
        </authorList>
    </citation>
    <scope>NUCLEOTIDE SEQUENCE</scope>
    <source>
        <strain evidence="1">Expedition CK06-06</strain>
    </source>
</reference>
<protein>
    <submittedName>
        <fullName evidence="1">Uncharacterized protein</fullName>
    </submittedName>
</protein>
<dbReference type="Gene3D" id="2.40.400.10">
    <property type="entry name" value="Acetoacetate decarboxylase-like"/>
    <property type="match status" value="1"/>
</dbReference>
<dbReference type="InterPro" id="IPR010451">
    <property type="entry name" value="Acetoacetate_decarboxylase"/>
</dbReference>
<gene>
    <name evidence="1" type="ORF">S06H3_54050</name>
</gene>
<organism evidence="1">
    <name type="scientific">marine sediment metagenome</name>
    <dbReference type="NCBI Taxonomy" id="412755"/>
    <lineage>
        <taxon>unclassified sequences</taxon>
        <taxon>metagenomes</taxon>
        <taxon>ecological metagenomes</taxon>
    </lineage>
</organism>
<dbReference type="Pfam" id="PF06314">
    <property type="entry name" value="ADC"/>
    <property type="match status" value="1"/>
</dbReference>
<dbReference type="GO" id="GO:0016829">
    <property type="term" value="F:lyase activity"/>
    <property type="evidence" value="ECO:0007669"/>
    <property type="project" value="InterPro"/>
</dbReference>
<dbReference type="EMBL" id="BARV01034528">
    <property type="protein sequence ID" value="GAI58903.1"/>
    <property type="molecule type" value="Genomic_DNA"/>
</dbReference>
<dbReference type="InterPro" id="IPR023375">
    <property type="entry name" value="ADC_dom_sf"/>
</dbReference>
<comment type="caution">
    <text evidence="1">The sequence shown here is derived from an EMBL/GenBank/DDBJ whole genome shotgun (WGS) entry which is preliminary data.</text>
</comment>
<feature type="non-terminal residue" evidence="1">
    <location>
        <position position="1"/>
    </location>
</feature>
<sequence length="174" mass="19447">ILGREIYGYPKKIAGIDLKRNGIEVEGWTERRGVRFLTVHAKLTSKWNDESAQEVFAEMFKDNIDLVVYNFKYFPAPGGAGGGVGFDYNPRLIREVIQLRPNNVEMGEAELVLQSSEHDPWGDVDVVRVLGASYSVGNNTMLPGSVVAEVDQNEFAPYAFMKLDNVRQLAMMSS</sequence>
<proteinExistence type="predicted"/>
<evidence type="ECO:0000313" key="1">
    <source>
        <dbReference type="EMBL" id="GAI58903.1"/>
    </source>
</evidence>
<accession>X1PST1</accession>